<gene>
    <name evidence="1" type="ORF">ACFO3L_11065</name>
</gene>
<reference evidence="2" key="1">
    <citation type="journal article" date="2019" name="Int. J. Syst. Evol. Microbiol.">
        <title>The Global Catalogue of Microorganisms (GCM) 10K type strain sequencing project: providing services to taxonomists for standard genome sequencing and annotation.</title>
        <authorList>
            <consortium name="The Broad Institute Genomics Platform"/>
            <consortium name="The Broad Institute Genome Sequencing Center for Infectious Disease"/>
            <person name="Wu L."/>
            <person name="Ma J."/>
        </authorList>
    </citation>
    <scope>NUCLEOTIDE SEQUENCE [LARGE SCALE GENOMIC DNA]</scope>
    <source>
        <strain evidence="2">CGMCC 1.19061</strain>
    </source>
</reference>
<comment type="caution">
    <text evidence="1">The sequence shown here is derived from an EMBL/GenBank/DDBJ whole genome shotgun (WGS) entry which is preliminary data.</text>
</comment>
<dbReference type="Proteomes" id="UP001596026">
    <property type="component" value="Unassembled WGS sequence"/>
</dbReference>
<name>A0ABV9M942_9ENTE</name>
<protein>
    <recommendedName>
        <fullName evidence="3">Phage protein</fullName>
    </recommendedName>
</protein>
<dbReference type="RefSeq" id="WP_379967459.1">
    <property type="nucleotide sequence ID" value="NZ_JBHSGT010000066.1"/>
</dbReference>
<evidence type="ECO:0000313" key="1">
    <source>
        <dbReference type="EMBL" id="MFC4711138.1"/>
    </source>
</evidence>
<proteinExistence type="predicted"/>
<keyword evidence="2" id="KW-1185">Reference proteome</keyword>
<dbReference type="EMBL" id="JBHSGT010000066">
    <property type="protein sequence ID" value="MFC4711138.1"/>
    <property type="molecule type" value="Genomic_DNA"/>
</dbReference>
<evidence type="ECO:0008006" key="3">
    <source>
        <dbReference type="Google" id="ProtNLM"/>
    </source>
</evidence>
<organism evidence="1 2">
    <name type="scientific">Enterococcus eurekensis</name>
    <dbReference type="NCBI Taxonomy" id="1159753"/>
    <lineage>
        <taxon>Bacteria</taxon>
        <taxon>Bacillati</taxon>
        <taxon>Bacillota</taxon>
        <taxon>Bacilli</taxon>
        <taxon>Lactobacillales</taxon>
        <taxon>Enterococcaceae</taxon>
        <taxon>Enterococcus</taxon>
    </lineage>
</organism>
<evidence type="ECO:0000313" key="2">
    <source>
        <dbReference type="Proteomes" id="UP001596026"/>
    </source>
</evidence>
<sequence>MIKQYHLEKLSEELYNYLSNHSPREEIIATGIEILKEAYQQITKHRVLANHIAQNTEYPMTLYKKKVTVLFLEKTDSFEYKRTIYTYTSKENTENQIQIFEQNWFVGYGIYVENIGWVGILEDE</sequence>
<accession>A0ABV9M942</accession>